<evidence type="ECO:0000256" key="7">
    <source>
        <dbReference type="ARBA" id="ARBA00023136"/>
    </source>
</evidence>
<evidence type="ECO:0000256" key="3">
    <source>
        <dbReference type="ARBA" id="ARBA00022692"/>
    </source>
</evidence>
<dbReference type="EMBL" id="SMOL01000004">
    <property type="protein sequence ID" value="KAB2636496.1"/>
    <property type="molecule type" value="Genomic_DNA"/>
</dbReference>
<name>A0A5N5I8K9_9ROSA</name>
<keyword evidence="11" id="KW-1185">Reference proteome</keyword>
<keyword evidence="7" id="KW-0472">Membrane</keyword>
<keyword evidence="10" id="KW-0808">Transferase</keyword>
<evidence type="ECO:0000256" key="9">
    <source>
        <dbReference type="ARBA" id="ARBA00023180"/>
    </source>
</evidence>
<reference evidence="10 11" key="3">
    <citation type="submission" date="2019-11" db="EMBL/GenBank/DDBJ databases">
        <title>A de novo genome assembly of a pear dwarfing rootstock.</title>
        <authorList>
            <person name="Wang F."/>
            <person name="Wang J."/>
            <person name="Li S."/>
            <person name="Zhang Y."/>
            <person name="Fang M."/>
            <person name="Ma L."/>
            <person name="Zhao Y."/>
            <person name="Jiang S."/>
        </authorList>
    </citation>
    <scope>NUCLEOTIDE SEQUENCE [LARGE SCALE GENOMIC DNA]</scope>
    <source>
        <strain evidence="10">S2</strain>
        <tissue evidence="10">Leaf</tissue>
    </source>
</reference>
<evidence type="ECO:0000256" key="6">
    <source>
        <dbReference type="ARBA" id="ARBA00022989"/>
    </source>
</evidence>
<dbReference type="InterPro" id="IPR032675">
    <property type="entry name" value="LRR_dom_sf"/>
</dbReference>
<keyword evidence="3" id="KW-0812">Transmembrane</keyword>
<evidence type="ECO:0000313" key="11">
    <source>
        <dbReference type="Proteomes" id="UP000327157"/>
    </source>
</evidence>
<organism evidence="10 11">
    <name type="scientific">Pyrus ussuriensis x Pyrus communis</name>
    <dbReference type="NCBI Taxonomy" id="2448454"/>
    <lineage>
        <taxon>Eukaryota</taxon>
        <taxon>Viridiplantae</taxon>
        <taxon>Streptophyta</taxon>
        <taxon>Embryophyta</taxon>
        <taxon>Tracheophyta</taxon>
        <taxon>Spermatophyta</taxon>
        <taxon>Magnoliopsida</taxon>
        <taxon>eudicotyledons</taxon>
        <taxon>Gunneridae</taxon>
        <taxon>Pentapetalae</taxon>
        <taxon>rosids</taxon>
        <taxon>fabids</taxon>
        <taxon>Rosales</taxon>
        <taxon>Rosaceae</taxon>
        <taxon>Amygdaloideae</taxon>
        <taxon>Maleae</taxon>
        <taxon>Pyrus</taxon>
    </lineage>
</organism>
<dbReference type="InterPro" id="IPR052422">
    <property type="entry name" value="Auxin_Ser/Thr_Kinase"/>
</dbReference>
<keyword evidence="8 10" id="KW-0675">Receptor</keyword>
<evidence type="ECO:0000256" key="4">
    <source>
        <dbReference type="ARBA" id="ARBA00022729"/>
    </source>
</evidence>
<dbReference type="GO" id="GO:0016301">
    <property type="term" value="F:kinase activity"/>
    <property type="evidence" value="ECO:0007669"/>
    <property type="project" value="UniProtKB-KW"/>
</dbReference>
<dbReference type="AlphaFoldDB" id="A0A5N5I8K9"/>
<proteinExistence type="predicted"/>
<accession>A0A5N5I8K9</accession>
<reference evidence="11" key="2">
    <citation type="submission" date="2019-10" db="EMBL/GenBank/DDBJ databases">
        <title>A de novo genome assembly of a pear dwarfing rootstock.</title>
        <authorList>
            <person name="Wang F."/>
            <person name="Wang J."/>
            <person name="Li S."/>
            <person name="Zhang Y."/>
            <person name="Fang M."/>
            <person name="Ma L."/>
            <person name="Zhao Y."/>
            <person name="Jiang S."/>
        </authorList>
    </citation>
    <scope>NUCLEOTIDE SEQUENCE [LARGE SCALE GENOMIC DNA]</scope>
</reference>
<keyword evidence="5" id="KW-0677">Repeat</keyword>
<keyword evidence="4" id="KW-0732">Signal</keyword>
<dbReference type="GO" id="GO:0016020">
    <property type="term" value="C:membrane"/>
    <property type="evidence" value="ECO:0007669"/>
    <property type="project" value="UniProtKB-SubCell"/>
</dbReference>
<sequence>MRSIKDLLAHNNNFSSFPSDFFTGLTFLDTISIDHNPFAAWQIPDTLKDATALKEFSATETNITGRIPDIFNSSNFPGLNDLHLAFNCLEGELPASFFGFEYSVPLVEHDFSA</sequence>
<keyword evidence="2" id="KW-0433">Leucine-rich repeat</keyword>
<evidence type="ECO:0000256" key="5">
    <source>
        <dbReference type="ARBA" id="ARBA00022737"/>
    </source>
</evidence>
<evidence type="ECO:0000256" key="8">
    <source>
        <dbReference type="ARBA" id="ARBA00023170"/>
    </source>
</evidence>
<gene>
    <name evidence="10" type="ORF">D8674_027030</name>
</gene>
<keyword evidence="10" id="KW-0418">Kinase</keyword>
<dbReference type="OrthoDB" id="1729886at2759"/>
<evidence type="ECO:0000256" key="1">
    <source>
        <dbReference type="ARBA" id="ARBA00004167"/>
    </source>
</evidence>
<dbReference type="PANTHER" id="PTHR47986">
    <property type="entry name" value="OSJNBA0070M12.3 PROTEIN"/>
    <property type="match status" value="1"/>
</dbReference>
<keyword evidence="9" id="KW-0325">Glycoprotein</keyword>
<protein>
    <submittedName>
        <fullName evidence="10">Receptor protein kinase TMK1</fullName>
    </submittedName>
</protein>
<keyword evidence="6" id="KW-1133">Transmembrane helix</keyword>
<dbReference type="Gene3D" id="3.80.10.10">
    <property type="entry name" value="Ribonuclease Inhibitor"/>
    <property type="match status" value="1"/>
</dbReference>
<comment type="subcellular location">
    <subcellularLocation>
        <location evidence="1">Membrane</location>
        <topology evidence="1">Single-pass membrane protein</topology>
    </subcellularLocation>
</comment>
<dbReference type="SUPFAM" id="SSF52058">
    <property type="entry name" value="L domain-like"/>
    <property type="match status" value="1"/>
</dbReference>
<evidence type="ECO:0000256" key="2">
    <source>
        <dbReference type="ARBA" id="ARBA00022614"/>
    </source>
</evidence>
<reference evidence="10 11" key="1">
    <citation type="submission" date="2019-09" db="EMBL/GenBank/DDBJ databases">
        <authorList>
            <person name="Ou C."/>
        </authorList>
    </citation>
    <scope>NUCLEOTIDE SEQUENCE [LARGE SCALE GENOMIC DNA]</scope>
    <source>
        <strain evidence="10">S2</strain>
        <tissue evidence="10">Leaf</tissue>
    </source>
</reference>
<dbReference type="PANTHER" id="PTHR47986:SF34">
    <property type="entry name" value="RECEPTOR-LIKE KINASE TMK2"/>
    <property type="match status" value="1"/>
</dbReference>
<evidence type="ECO:0000313" key="10">
    <source>
        <dbReference type="EMBL" id="KAB2636496.1"/>
    </source>
</evidence>
<comment type="caution">
    <text evidence="10">The sequence shown here is derived from an EMBL/GenBank/DDBJ whole genome shotgun (WGS) entry which is preliminary data.</text>
</comment>
<dbReference type="Proteomes" id="UP000327157">
    <property type="component" value="Chromosome 5"/>
</dbReference>